<proteinExistence type="predicted"/>
<reference evidence="2" key="1">
    <citation type="submission" date="2022-11" db="UniProtKB">
        <authorList>
            <consortium name="WormBaseParasite"/>
        </authorList>
    </citation>
    <scope>IDENTIFICATION</scope>
</reference>
<evidence type="ECO:0000313" key="2">
    <source>
        <dbReference type="WBParaSite" id="ACRNAN_Path_1291.g5051.t1"/>
    </source>
</evidence>
<name>A0A914BYI7_9BILA</name>
<organism evidence="1 2">
    <name type="scientific">Acrobeloides nanus</name>
    <dbReference type="NCBI Taxonomy" id="290746"/>
    <lineage>
        <taxon>Eukaryota</taxon>
        <taxon>Metazoa</taxon>
        <taxon>Ecdysozoa</taxon>
        <taxon>Nematoda</taxon>
        <taxon>Chromadorea</taxon>
        <taxon>Rhabditida</taxon>
        <taxon>Tylenchina</taxon>
        <taxon>Cephalobomorpha</taxon>
        <taxon>Cephaloboidea</taxon>
        <taxon>Cephalobidae</taxon>
        <taxon>Acrobeloides</taxon>
    </lineage>
</organism>
<protein>
    <submittedName>
        <fullName evidence="2">Uncharacterized protein</fullName>
    </submittedName>
</protein>
<keyword evidence="1" id="KW-1185">Reference proteome</keyword>
<sequence length="82" mass="9160">MASLRGQLPGLVHGRGSLLYFRPMCRSPSDLSFLLRGAIFFPRSPCHQRIKKGGARNRATCLQGNQCLVSGSRICFWLYESS</sequence>
<accession>A0A914BYI7</accession>
<dbReference type="AlphaFoldDB" id="A0A914BYI7"/>
<dbReference type="WBParaSite" id="ACRNAN_Path_1291.g5051.t1">
    <property type="protein sequence ID" value="ACRNAN_Path_1291.g5051.t1"/>
    <property type="gene ID" value="ACRNAN_Path_1291.g5051"/>
</dbReference>
<evidence type="ECO:0000313" key="1">
    <source>
        <dbReference type="Proteomes" id="UP000887540"/>
    </source>
</evidence>
<dbReference type="Proteomes" id="UP000887540">
    <property type="component" value="Unplaced"/>
</dbReference>